<feature type="domain" description="SH3b" evidence="2">
    <location>
        <begin position="181"/>
        <end position="236"/>
    </location>
</feature>
<evidence type="ECO:0000256" key="1">
    <source>
        <dbReference type="SAM" id="Phobius"/>
    </source>
</evidence>
<gene>
    <name evidence="3" type="ORF">J2Z17_002224</name>
</gene>
<evidence type="ECO:0000259" key="2">
    <source>
        <dbReference type="Pfam" id="PF08239"/>
    </source>
</evidence>
<keyword evidence="4" id="KW-1185">Reference proteome</keyword>
<dbReference type="Gene3D" id="2.60.120.380">
    <property type="match status" value="1"/>
</dbReference>
<dbReference type="Proteomes" id="UP000759443">
    <property type="component" value="Unassembled WGS sequence"/>
</dbReference>
<dbReference type="Pfam" id="PF08239">
    <property type="entry name" value="SH3_3"/>
    <property type="match status" value="1"/>
</dbReference>
<keyword evidence="1" id="KW-0472">Membrane</keyword>
<accession>A0ABS4DYM3</accession>
<sequence length="240" mass="25235">MAGFSSSLAARTQGGLSATAFPVTLAVALMSLLLVSLLGEPAAARDRQLRFARGETDATVRGVVRGYDTDTYFVDLQAGQRLDIDNGAGYFNFIAPGASAAMFIGSASGDRLATVVPSSGSYRIEIYLMRSAARRDEVGRYNLSVRASRRAPAGPGPDDDHADGMAGGPDYFAVTGLSARDTLNIRAAAAVTAPVVGTVRNGAVLRNLGCRLSSGGRWCRIATRNAVTGWVNGRFLREAR</sequence>
<comment type="caution">
    <text evidence="3">The sequence shown here is derived from an EMBL/GenBank/DDBJ whole genome shotgun (WGS) entry which is preliminary data.</text>
</comment>
<dbReference type="RefSeq" id="WP_209944850.1">
    <property type="nucleotide sequence ID" value="NZ_JAGGJU010000005.1"/>
</dbReference>
<protein>
    <recommendedName>
        <fullName evidence="2">SH3b domain-containing protein</fullName>
    </recommendedName>
</protein>
<evidence type="ECO:0000313" key="3">
    <source>
        <dbReference type="EMBL" id="MBP1850787.1"/>
    </source>
</evidence>
<dbReference type="InterPro" id="IPR003646">
    <property type="entry name" value="SH3-like_bac-type"/>
</dbReference>
<dbReference type="EMBL" id="JAGGJU010000005">
    <property type="protein sequence ID" value="MBP1850787.1"/>
    <property type="molecule type" value="Genomic_DNA"/>
</dbReference>
<feature type="transmembrane region" description="Helical" evidence="1">
    <location>
        <begin position="20"/>
        <end position="39"/>
    </location>
</feature>
<organism evidence="3 4">
    <name type="scientific">Rhizobium halophytocola</name>
    <dbReference type="NCBI Taxonomy" id="735519"/>
    <lineage>
        <taxon>Bacteria</taxon>
        <taxon>Pseudomonadati</taxon>
        <taxon>Pseudomonadota</taxon>
        <taxon>Alphaproteobacteria</taxon>
        <taxon>Hyphomicrobiales</taxon>
        <taxon>Rhizobiaceae</taxon>
        <taxon>Rhizobium/Agrobacterium group</taxon>
        <taxon>Rhizobium</taxon>
    </lineage>
</organism>
<reference evidence="3 4" key="1">
    <citation type="submission" date="2021-03" db="EMBL/GenBank/DDBJ databases">
        <title>Genomic Encyclopedia of Type Strains, Phase IV (KMG-IV): sequencing the most valuable type-strain genomes for metagenomic binning, comparative biology and taxonomic classification.</title>
        <authorList>
            <person name="Goeker M."/>
        </authorList>
    </citation>
    <scope>NUCLEOTIDE SEQUENCE [LARGE SCALE GENOMIC DNA]</scope>
    <source>
        <strain evidence="3 4">DSM 21600</strain>
    </source>
</reference>
<dbReference type="Gene3D" id="2.30.30.40">
    <property type="entry name" value="SH3 Domains"/>
    <property type="match status" value="1"/>
</dbReference>
<evidence type="ECO:0000313" key="4">
    <source>
        <dbReference type="Proteomes" id="UP000759443"/>
    </source>
</evidence>
<keyword evidence="1" id="KW-0812">Transmembrane</keyword>
<proteinExistence type="predicted"/>
<name>A0ABS4DYM3_9HYPH</name>
<keyword evidence="1" id="KW-1133">Transmembrane helix</keyword>